<dbReference type="Proteomes" id="UP000295388">
    <property type="component" value="Unassembled WGS sequence"/>
</dbReference>
<organism evidence="1 2">
    <name type="scientific">Kribbella caucasensis</name>
    <dbReference type="NCBI Taxonomy" id="2512215"/>
    <lineage>
        <taxon>Bacteria</taxon>
        <taxon>Bacillati</taxon>
        <taxon>Actinomycetota</taxon>
        <taxon>Actinomycetes</taxon>
        <taxon>Propionibacteriales</taxon>
        <taxon>Kribbellaceae</taxon>
        <taxon>Kribbella</taxon>
    </lineage>
</organism>
<gene>
    <name evidence="1" type="ORF">EV643_103479</name>
</gene>
<dbReference type="Gene3D" id="3.30.450.150">
    <property type="entry name" value="Haem-degrading domain"/>
    <property type="match status" value="1"/>
</dbReference>
<dbReference type="InterPro" id="IPR038084">
    <property type="entry name" value="PduO/GlcC-like_sf"/>
</dbReference>
<dbReference type="EMBL" id="SNWQ01000003">
    <property type="protein sequence ID" value="TDO51740.1"/>
    <property type="molecule type" value="Genomic_DNA"/>
</dbReference>
<reference evidence="1 2" key="1">
    <citation type="submission" date="2019-03" db="EMBL/GenBank/DDBJ databases">
        <title>Genomic Encyclopedia of Type Strains, Phase III (KMG-III): the genomes of soil and plant-associated and newly described type strains.</title>
        <authorList>
            <person name="Whitman W."/>
        </authorList>
    </citation>
    <scope>NUCLEOTIDE SEQUENCE [LARGE SCALE GENOMIC DNA]</scope>
    <source>
        <strain evidence="1 2">VKM Ac-2527</strain>
    </source>
</reference>
<evidence type="ECO:0000313" key="1">
    <source>
        <dbReference type="EMBL" id="TDO51740.1"/>
    </source>
</evidence>
<proteinExistence type="predicted"/>
<dbReference type="InterPro" id="IPR005624">
    <property type="entry name" value="PduO/GlcC-like"/>
</dbReference>
<name>A0A4R6KNP8_9ACTN</name>
<keyword evidence="2" id="KW-1185">Reference proteome</keyword>
<dbReference type="PANTHER" id="PTHR28255:SF1">
    <property type="entry name" value="UPF0303 PROTEIN YBR137W"/>
    <property type="match status" value="1"/>
</dbReference>
<dbReference type="RefSeq" id="WP_166665380.1">
    <property type="nucleotide sequence ID" value="NZ_SNWQ01000003.1"/>
</dbReference>
<accession>A0A4R6KNP8</accession>
<evidence type="ECO:0000313" key="2">
    <source>
        <dbReference type="Proteomes" id="UP000295388"/>
    </source>
</evidence>
<dbReference type="PANTHER" id="PTHR28255">
    <property type="match status" value="1"/>
</dbReference>
<dbReference type="Pfam" id="PF03928">
    <property type="entry name" value="HbpS-like"/>
    <property type="match status" value="1"/>
</dbReference>
<sequence>MPEEPDFASFDHDDAWRLGVDLVTQSRTQKLPSPSAFTSAHKRVFHAALPGTSADDDDWVMRKTRIVQRFDRSSQDVGQTYAADDPMRFHTAFGLPTQGLRRHWWCRADPRQRIPGRSARCLRPDLSR</sequence>
<protein>
    <submittedName>
        <fullName evidence="1">Heme-degrading protein</fullName>
    </submittedName>
</protein>
<dbReference type="SUPFAM" id="SSF143744">
    <property type="entry name" value="GlcG-like"/>
    <property type="match status" value="1"/>
</dbReference>
<comment type="caution">
    <text evidence="1">The sequence shown here is derived from an EMBL/GenBank/DDBJ whole genome shotgun (WGS) entry which is preliminary data.</text>
</comment>
<dbReference type="InterPro" id="IPR010371">
    <property type="entry name" value="YBR137W-like"/>
</dbReference>
<dbReference type="AlphaFoldDB" id="A0A4R6KNP8"/>